<accession>A0A965ZES9</accession>
<evidence type="ECO:0000256" key="6">
    <source>
        <dbReference type="SAM" id="Phobius"/>
    </source>
</evidence>
<keyword evidence="4 6" id="KW-1133">Transmembrane helix</keyword>
<dbReference type="InterPro" id="IPR025857">
    <property type="entry name" value="MacB_PCD"/>
</dbReference>
<dbReference type="PANTHER" id="PTHR30572">
    <property type="entry name" value="MEMBRANE COMPONENT OF TRANSPORTER-RELATED"/>
    <property type="match status" value="1"/>
</dbReference>
<feature type="transmembrane region" description="Helical" evidence="6">
    <location>
        <begin position="21"/>
        <end position="41"/>
    </location>
</feature>
<dbReference type="Pfam" id="PF02687">
    <property type="entry name" value="FtsX"/>
    <property type="match status" value="2"/>
</dbReference>
<feature type="transmembrane region" description="Helical" evidence="6">
    <location>
        <begin position="278"/>
        <end position="299"/>
    </location>
</feature>
<dbReference type="GO" id="GO:0022857">
    <property type="term" value="F:transmembrane transporter activity"/>
    <property type="evidence" value="ECO:0007669"/>
    <property type="project" value="TreeGrafter"/>
</dbReference>
<evidence type="ECO:0000313" key="9">
    <source>
        <dbReference type="EMBL" id="NCD68431.1"/>
    </source>
</evidence>
<proteinExistence type="predicted"/>
<dbReference type="Pfam" id="PF12704">
    <property type="entry name" value="MacB_PCD"/>
    <property type="match status" value="2"/>
</dbReference>
<evidence type="ECO:0000256" key="2">
    <source>
        <dbReference type="ARBA" id="ARBA00022475"/>
    </source>
</evidence>
<dbReference type="EMBL" id="WWEO01000038">
    <property type="protein sequence ID" value="NCD68431.1"/>
    <property type="molecule type" value="Genomic_DNA"/>
</dbReference>
<comment type="caution">
    <text evidence="9">The sequence shown here is derived from an EMBL/GenBank/DDBJ whole genome shotgun (WGS) entry which is preliminary data.</text>
</comment>
<name>A0A965ZES9_9SPHI</name>
<feature type="transmembrane region" description="Helical" evidence="6">
    <location>
        <begin position="326"/>
        <end position="356"/>
    </location>
</feature>
<dbReference type="InterPro" id="IPR003838">
    <property type="entry name" value="ABC3_permease_C"/>
</dbReference>
<keyword evidence="10" id="KW-1185">Reference proteome</keyword>
<feature type="domain" description="MacB-like periplasmic core" evidence="8">
    <location>
        <begin position="20"/>
        <end position="231"/>
    </location>
</feature>
<dbReference type="InterPro" id="IPR050250">
    <property type="entry name" value="Macrolide_Exporter_MacB"/>
</dbReference>
<dbReference type="GO" id="GO:0005886">
    <property type="term" value="C:plasma membrane"/>
    <property type="evidence" value="ECO:0007669"/>
    <property type="project" value="UniProtKB-SubCell"/>
</dbReference>
<comment type="subcellular location">
    <subcellularLocation>
        <location evidence="1">Cell membrane</location>
        <topology evidence="1">Multi-pass membrane protein</topology>
    </subcellularLocation>
</comment>
<keyword evidence="5 6" id="KW-0472">Membrane</keyword>
<dbReference type="AlphaFoldDB" id="A0A965ZES9"/>
<evidence type="ECO:0000313" key="10">
    <source>
        <dbReference type="Proteomes" id="UP000638732"/>
    </source>
</evidence>
<dbReference type="RefSeq" id="WP_166584458.1">
    <property type="nucleotide sequence ID" value="NZ_WWEO01000038.1"/>
</dbReference>
<feature type="domain" description="ABC3 transporter permease C-terminal" evidence="7">
    <location>
        <begin position="676"/>
        <end position="785"/>
    </location>
</feature>
<gene>
    <name evidence="9" type="ORF">GSY63_03595</name>
</gene>
<evidence type="ECO:0000259" key="8">
    <source>
        <dbReference type="Pfam" id="PF12704"/>
    </source>
</evidence>
<feature type="transmembrane region" description="Helical" evidence="6">
    <location>
        <begin position="418"/>
        <end position="443"/>
    </location>
</feature>
<reference evidence="9" key="1">
    <citation type="submission" date="2020-01" db="EMBL/GenBank/DDBJ databases">
        <authorList>
            <person name="Seo Y.L."/>
        </authorList>
    </citation>
    <scope>NUCLEOTIDE SEQUENCE</scope>
    <source>
        <strain evidence="9">R11</strain>
    </source>
</reference>
<protein>
    <submittedName>
        <fullName evidence="9">FtsX-like permease family protein</fullName>
    </submittedName>
</protein>
<dbReference type="Proteomes" id="UP000638732">
    <property type="component" value="Unassembled WGS sequence"/>
</dbReference>
<feature type="domain" description="ABC3 transporter permease C-terminal" evidence="7">
    <location>
        <begin position="285"/>
        <end position="398"/>
    </location>
</feature>
<feature type="domain" description="MacB-like periplasmic core" evidence="8">
    <location>
        <begin position="510"/>
        <end position="629"/>
    </location>
</feature>
<keyword evidence="3 6" id="KW-0812">Transmembrane</keyword>
<organism evidence="9 10">
    <name type="scientific">Mucilaginibacter agri</name>
    <dbReference type="NCBI Taxonomy" id="2695265"/>
    <lineage>
        <taxon>Bacteria</taxon>
        <taxon>Pseudomonadati</taxon>
        <taxon>Bacteroidota</taxon>
        <taxon>Sphingobacteriia</taxon>
        <taxon>Sphingobacteriales</taxon>
        <taxon>Sphingobacteriaceae</taxon>
        <taxon>Mucilaginibacter</taxon>
    </lineage>
</organism>
<evidence type="ECO:0000259" key="7">
    <source>
        <dbReference type="Pfam" id="PF02687"/>
    </source>
</evidence>
<evidence type="ECO:0000256" key="4">
    <source>
        <dbReference type="ARBA" id="ARBA00022989"/>
    </source>
</evidence>
<feature type="transmembrane region" description="Helical" evidence="6">
    <location>
        <begin position="759"/>
        <end position="779"/>
    </location>
</feature>
<feature type="transmembrane region" description="Helical" evidence="6">
    <location>
        <begin position="725"/>
        <end position="744"/>
    </location>
</feature>
<sequence length="796" mass="88008">MIKSYFKIAWRNLSKHKIFSMINVFGLAIGIASFWIIALYVTDELSYDRFNTKADRIFRVAQHGTWNGGKFDLAVTSAPYAPALKAEYPEVEDVVRINTEGGGKISVGEKELTANNIIFSDNSIFNIFSYHFLYGDPKSALAKPQSIVLTKSMAVNLFGDASQAINKTVLFDGNVPNMVSGVIDDVPANSHLTFGAIRYMPQELSTGKNWQNSELYTYVLLKHHNDYQKIEGSTTRFLKKYNPGGSDKVHFRMELQPLTSIHLHSKLDYELSENGNVMYVYVFTLIGLLILGIAIINYVNLATARSSIRVKEIGVRKVIGSDRVQLMMLFFAESVLLAALATGLAVVVIHTALPFFNQLSGKALTLMQFGTWQTVGLFAGFALFTGGLAGVYPALFLSGFKTIPAMKGQMGNQASTVLFRKSLVVFQFIITMVMITGSCVIYTQLHYVMNKDLGFNKDQILTFHIHSRDVRAKVASLKSQLLQNPLIQSVAVAGNPIGNNDIGTGDFSLDVGDGSASKTVVENLIIDEDFVPTMQIKMLQGRNFINNSDADRTGSVLVNETLVKEMGLKNPVGKTVRTQVNYGGAEQRTIVGVIKDFNTYSLQHKISPMVLAMPTESKDGDNLYVRINKNNVSGALSYIRKVYATFDPDKLDFNFLDQNFARNYQTEQKQGSLLLIFTILAISIACLGLFGLVTFTAQQRNKEIGIRKILGASVGNIVNMLSKDLIKLVIIAAVVACPIAWWAMQTWLQGFAYRINIQLWMFALASGVAILIAFATIGFQSVRAALANPVRSLRNE</sequence>
<feature type="transmembrane region" description="Helical" evidence="6">
    <location>
        <begin position="673"/>
        <end position="697"/>
    </location>
</feature>
<dbReference type="PANTHER" id="PTHR30572:SF18">
    <property type="entry name" value="ABC-TYPE MACROLIDE FAMILY EXPORT SYSTEM PERMEASE COMPONENT 2"/>
    <property type="match status" value="1"/>
</dbReference>
<reference evidence="9" key="2">
    <citation type="submission" date="2020-10" db="EMBL/GenBank/DDBJ databases">
        <title>Mucilaginibacter sp. nov., isolated from soil.</title>
        <authorList>
            <person name="Jeon C.O."/>
        </authorList>
    </citation>
    <scope>NUCLEOTIDE SEQUENCE</scope>
    <source>
        <strain evidence="9">R11</strain>
    </source>
</reference>
<feature type="transmembrane region" description="Helical" evidence="6">
    <location>
        <begin position="376"/>
        <end position="397"/>
    </location>
</feature>
<evidence type="ECO:0000256" key="1">
    <source>
        <dbReference type="ARBA" id="ARBA00004651"/>
    </source>
</evidence>
<evidence type="ECO:0000256" key="5">
    <source>
        <dbReference type="ARBA" id="ARBA00023136"/>
    </source>
</evidence>
<keyword evidence="2" id="KW-1003">Cell membrane</keyword>
<evidence type="ECO:0000256" key="3">
    <source>
        <dbReference type="ARBA" id="ARBA00022692"/>
    </source>
</evidence>